<feature type="compositionally biased region" description="Low complexity" evidence="2">
    <location>
        <begin position="752"/>
        <end position="782"/>
    </location>
</feature>
<feature type="coiled-coil region" evidence="1">
    <location>
        <begin position="105"/>
        <end position="132"/>
    </location>
</feature>
<feature type="compositionally biased region" description="Basic residues" evidence="2">
    <location>
        <begin position="714"/>
        <end position="740"/>
    </location>
</feature>
<accession>A0A316ZC56</accession>
<evidence type="ECO:0000256" key="1">
    <source>
        <dbReference type="SAM" id="Coils"/>
    </source>
</evidence>
<keyword evidence="4" id="KW-1185">Reference proteome</keyword>
<dbReference type="AlphaFoldDB" id="A0A316ZC56"/>
<feature type="compositionally biased region" description="Pro residues" evidence="2">
    <location>
        <begin position="15"/>
        <end position="25"/>
    </location>
</feature>
<protein>
    <submittedName>
        <fullName evidence="3">Uncharacterized protein</fullName>
    </submittedName>
</protein>
<dbReference type="GeneID" id="37267341"/>
<feature type="region of interest" description="Disordered" evidence="2">
    <location>
        <begin position="1"/>
        <end position="32"/>
    </location>
</feature>
<feature type="compositionally biased region" description="Low complexity" evidence="2">
    <location>
        <begin position="524"/>
        <end position="544"/>
    </location>
</feature>
<evidence type="ECO:0000313" key="4">
    <source>
        <dbReference type="Proteomes" id="UP000245946"/>
    </source>
</evidence>
<dbReference type="Proteomes" id="UP000245946">
    <property type="component" value="Unassembled WGS sequence"/>
</dbReference>
<name>A0A316ZC56_9BASI</name>
<feature type="region of interest" description="Disordered" evidence="2">
    <location>
        <begin position="513"/>
        <end position="818"/>
    </location>
</feature>
<evidence type="ECO:0000256" key="2">
    <source>
        <dbReference type="SAM" id="MobiDB-lite"/>
    </source>
</evidence>
<gene>
    <name evidence="3" type="ORF">FA09DRAFT_271362</name>
</gene>
<evidence type="ECO:0000313" key="3">
    <source>
        <dbReference type="EMBL" id="PWN98618.1"/>
    </source>
</evidence>
<organism evidence="3 4">
    <name type="scientific">Tilletiopsis washingtonensis</name>
    <dbReference type="NCBI Taxonomy" id="58919"/>
    <lineage>
        <taxon>Eukaryota</taxon>
        <taxon>Fungi</taxon>
        <taxon>Dikarya</taxon>
        <taxon>Basidiomycota</taxon>
        <taxon>Ustilaginomycotina</taxon>
        <taxon>Exobasidiomycetes</taxon>
        <taxon>Entylomatales</taxon>
        <taxon>Entylomatales incertae sedis</taxon>
        <taxon>Tilletiopsis</taxon>
    </lineage>
</organism>
<feature type="compositionally biased region" description="Acidic residues" evidence="2">
    <location>
        <begin position="627"/>
        <end position="660"/>
    </location>
</feature>
<proteinExistence type="predicted"/>
<feature type="coiled-coil region" evidence="1">
    <location>
        <begin position="408"/>
        <end position="435"/>
    </location>
</feature>
<dbReference type="RefSeq" id="XP_025598897.1">
    <property type="nucleotide sequence ID" value="XM_025739795.1"/>
</dbReference>
<dbReference type="EMBL" id="KZ819291">
    <property type="protein sequence ID" value="PWN98618.1"/>
    <property type="molecule type" value="Genomic_DNA"/>
</dbReference>
<feature type="region of interest" description="Disordered" evidence="2">
    <location>
        <begin position="306"/>
        <end position="337"/>
    </location>
</feature>
<keyword evidence="1" id="KW-0175">Coiled coil</keyword>
<reference evidence="3 4" key="1">
    <citation type="journal article" date="2018" name="Mol. Biol. Evol.">
        <title>Broad Genomic Sampling Reveals a Smut Pathogenic Ancestry of the Fungal Clade Ustilaginomycotina.</title>
        <authorList>
            <person name="Kijpornyongpan T."/>
            <person name="Mondo S.J."/>
            <person name="Barry K."/>
            <person name="Sandor L."/>
            <person name="Lee J."/>
            <person name="Lipzen A."/>
            <person name="Pangilinan J."/>
            <person name="LaButti K."/>
            <person name="Hainaut M."/>
            <person name="Henrissat B."/>
            <person name="Grigoriev I.V."/>
            <person name="Spatafora J.W."/>
            <person name="Aime M.C."/>
        </authorList>
    </citation>
    <scope>NUCLEOTIDE SEQUENCE [LARGE SCALE GENOMIC DNA]</scope>
    <source>
        <strain evidence="3 4">MCA 4186</strain>
    </source>
</reference>
<sequence>MPEHLFNASSSRAPLTPPLSNPPDSPQRTHGGFGALEGLVHSIAQSAASTKLEPVAKRFEESISHANERIEVHEQGLTDVRKRTAAVEKDTAVLRDQQASLYTKQQASEKLAAKTEERMEELEAAAQTLLDSSTQRFEAHDKHIARLQKGLEAARGLSSGAVAPLEAAVAKLEEDVPAQLLLFAKELKTRKEQIEKYEQQEALRHQELLGKLRTSIWAEFRDFIREAVGCEVKMLNGETGGAPVGRQPAKMSLHFINAGAAASRADRAGADNGSLDPHQACTRAIDALATRCDDLQLRMKQLEAAKRPALQNASDENANDENIPDENAGAVDSQKPEPDATKLLLGELAEAIKQLNTRLEELEEIHDSVPQLLEDVVMMQNLIKVQEQSDRRLNVTLSELRGDLDEGQRVFERQLKVAEEKLKAIETKFDALDGAAAQPSSGNAASVSQQDLIDACNKVRESTSAECGAVNAQLIELRASTDGLPKASECHDKALRQLHKRLEIVEKRMDKLAEARRQRRSKRAQSQAGSVRAPSSSASRSGQAMEQDTDDGEAQASAPRPARKRRAPARTQDSEGPAAQGDASRKRKRPAANVEDSEYEPEPGESSREQESDDPLSPDADAGPMLPDDDEDDDAAAEDEDDEEQEGEQEGEQEEDEEPEQQPAFPMDASSGDEYDDEAERAARRADVPRDEHGRFIGQSRKHAPAPRSDAALNRRHSQSSSKRLRLRSRQRRVRRRHSSSTRSGHSVAEESSPSPRAASPASSRFRSACSAAAMRRASASRSDQESSDELEVPLVQQVPAAAGSYRDPITIDSSDGE</sequence>
<feature type="compositionally biased region" description="Basic and acidic residues" evidence="2">
    <location>
        <begin position="680"/>
        <end position="695"/>
    </location>
</feature>